<accession>A0AAV7JQV4</accession>
<dbReference type="PANTHER" id="PTHR45913">
    <property type="entry name" value="EPM2A-INTERACTING PROTEIN 1"/>
    <property type="match status" value="1"/>
</dbReference>
<organism evidence="1 2">
    <name type="scientific">Oopsacas minuta</name>
    <dbReference type="NCBI Taxonomy" id="111878"/>
    <lineage>
        <taxon>Eukaryota</taxon>
        <taxon>Metazoa</taxon>
        <taxon>Porifera</taxon>
        <taxon>Hexactinellida</taxon>
        <taxon>Hexasterophora</taxon>
        <taxon>Lyssacinosida</taxon>
        <taxon>Leucopsacidae</taxon>
        <taxon>Oopsacas</taxon>
    </lineage>
</organism>
<reference evidence="1 2" key="1">
    <citation type="journal article" date="2023" name="BMC Biol.">
        <title>The compact genome of the sponge Oopsacas minuta (Hexactinellida) is lacking key metazoan core genes.</title>
        <authorList>
            <person name="Santini S."/>
            <person name="Schenkelaars Q."/>
            <person name="Jourda C."/>
            <person name="Duchesne M."/>
            <person name="Belahbib H."/>
            <person name="Rocher C."/>
            <person name="Selva M."/>
            <person name="Riesgo A."/>
            <person name="Vervoort M."/>
            <person name="Leys S.P."/>
            <person name="Kodjabachian L."/>
            <person name="Le Bivic A."/>
            <person name="Borchiellini C."/>
            <person name="Claverie J.M."/>
            <person name="Renard E."/>
        </authorList>
    </citation>
    <scope>NUCLEOTIDE SEQUENCE [LARGE SCALE GENOMIC DNA]</scope>
    <source>
        <strain evidence="1">SPO-2</strain>
    </source>
</reference>
<dbReference type="EMBL" id="JAKMXF010000307">
    <property type="protein sequence ID" value="KAI6651106.1"/>
    <property type="molecule type" value="Genomic_DNA"/>
</dbReference>
<proteinExistence type="predicted"/>
<protein>
    <submittedName>
        <fullName evidence="1">Zinc finger BED domain-containing protein 5-like</fullName>
    </submittedName>
</protein>
<dbReference type="AlphaFoldDB" id="A0AAV7JQV4"/>
<name>A0AAV7JQV4_9METZ</name>
<dbReference type="PANTHER" id="PTHR45913:SF19">
    <property type="entry name" value="LOW QUALITY PROTEIN: ZINC FINGER BED DOMAIN-CONTAINING PROTEIN 5-LIKE"/>
    <property type="match status" value="1"/>
</dbReference>
<sequence length="142" mass="16163">MASFTGVNKAAVHASYVASHHIAKNKRSHSIGENLILPLTKQVVEIMLGQTQSKKLNVLSLSNDTVQKRIIDMSEDVLEQILQQLNDSVYYAIQLYESTEIASMPQLSVFIRYVSDCETIENFRSADYYYWVRYMGSVYSIA</sequence>
<dbReference type="Proteomes" id="UP001165289">
    <property type="component" value="Unassembled WGS sequence"/>
</dbReference>
<evidence type="ECO:0000313" key="2">
    <source>
        <dbReference type="Proteomes" id="UP001165289"/>
    </source>
</evidence>
<keyword evidence="2" id="KW-1185">Reference proteome</keyword>
<gene>
    <name evidence="1" type="ORF">LOD99_5457</name>
</gene>
<comment type="caution">
    <text evidence="1">The sequence shown here is derived from an EMBL/GenBank/DDBJ whole genome shotgun (WGS) entry which is preliminary data.</text>
</comment>
<evidence type="ECO:0000313" key="1">
    <source>
        <dbReference type="EMBL" id="KAI6651106.1"/>
    </source>
</evidence>